<sequence>MEAQARVIVIVSTMGLGTGVSHARVILAVLPTAMLHGCVGKKFFCPVFTRLQRTTVLHLVVCARPTARPCAWPCGFENPVFSDSVSEFNVKY</sequence>
<dbReference type="Proteomes" id="UP000239757">
    <property type="component" value="Unassembled WGS sequence"/>
</dbReference>
<reference evidence="1 2" key="1">
    <citation type="submission" date="2015-01" db="EMBL/GenBank/DDBJ databases">
        <title>Genome of allotetraploid Gossypium barbadense reveals genomic plasticity and fiber elongation in cotton evolution.</title>
        <authorList>
            <person name="Chen X."/>
            <person name="Liu X."/>
            <person name="Zhao B."/>
            <person name="Zheng H."/>
            <person name="Hu Y."/>
            <person name="Lu G."/>
            <person name="Yang C."/>
            <person name="Chen J."/>
            <person name="Shan C."/>
            <person name="Zhang L."/>
            <person name="Zhou Y."/>
            <person name="Wang L."/>
            <person name="Guo W."/>
            <person name="Bai Y."/>
            <person name="Ruan J."/>
            <person name="Shangguan X."/>
            <person name="Mao Y."/>
            <person name="Jiang J."/>
            <person name="Zhu Y."/>
            <person name="Lei J."/>
            <person name="Kang H."/>
            <person name="Chen S."/>
            <person name="He X."/>
            <person name="Wang R."/>
            <person name="Wang Y."/>
            <person name="Chen J."/>
            <person name="Wang L."/>
            <person name="Yu S."/>
            <person name="Wang B."/>
            <person name="Wei J."/>
            <person name="Song S."/>
            <person name="Lu X."/>
            <person name="Gao Z."/>
            <person name="Gu W."/>
            <person name="Deng X."/>
            <person name="Ma D."/>
            <person name="Wang S."/>
            <person name="Liang W."/>
            <person name="Fang L."/>
            <person name="Cai C."/>
            <person name="Zhu X."/>
            <person name="Zhou B."/>
            <person name="Zhang Y."/>
            <person name="Chen Z."/>
            <person name="Xu S."/>
            <person name="Zhu R."/>
            <person name="Wang S."/>
            <person name="Zhang T."/>
            <person name="Zhao G."/>
        </authorList>
    </citation>
    <scope>NUCLEOTIDE SEQUENCE [LARGE SCALE GENOMIC DNA]</scope>
    <source>
        <strain evidence="2">cv. Xinhai21</strain>
        <tissue evidence="1">Leaf</tissue>
    </source>
</reference>
<protein>
    <submittedName>
        <fullName evidence="1">Uncharacterized protein</fullName>
    </submittedName>
</protein>
<gene>
    <name evidence="1" type="ORF">GOBAR_AA20703</name>
</gene>
<evidence type="ECO:0000313" key="2">
    <source>
        <dbReference type="Proteomes" id="UP000239757"/>
    </source>
</evidence>
<proteinExistence type="predicted"/>
<organism evidence="1 2">
    <name type="scientific">Gossypium barbadense</name>
    <name type="common">Sea Island cotton</name>
    <name type="synonym">Hibiscus barbadensis</name>
    <dbReference type="NCBI Taxonomy" id="3634"/>
    <lineage>
        <taxon>Eukaryota</taxon>
        <taxon>Viridiplantae</taxon>
        <taxon>Streptophyta</taxon>
        <taxon>Embryophyta</taxon>
        <taxon>Tracheophyta</taxon>
        <taxon>Spermatophyta</taxon>
        <taxon>Magnoliopsida</taxon>
        <taxon>eudicotyledons</taxon>
        <taxon>Gunneridae</taxon>
        <taxon>Pentapetalae</taxon>
        <taxon>rosids</taxon>
        <taxon>malvids</taxon>
        <taxon>Malvales</taxon>
        <taxon>Malvaceae</taxon>
        <taxon>Malvoideae</taxon>
        <taxon>Gossypium</taxon>
    </lineage>
</organism>
<name>A0A2P5X9G0_GOSBA</name>
<dbReference type="AlphaFoldDB" id="A0A2P5X9G0"/>
<dbReference type="EMBL" id="KZ665391">
    <property type="protein sequence ID" value="PPR99963.1"/>
    <property type="molecule type" value="Genomic_DNA"/>
</dbReference>
<accession>A0A2P5X9G0</accession>
<evidence type="ECO:0000313" key="1">
    <source>
        <dbReference type="EMBL" id="PPR99963.1"/>
    </source>
</evidence>